<name>A0A151PGF3_ALLMI</name>
<gene>
    <name evidence="1" type="ORF">Y1Q_0001920</name>
</gene>
<dbReference type="EMBL" id="AKHW03000257">
    <property type="protein sequence ID" value="KYO48110.1"/>
    <property type="molecule type" value="Genomic_DNA"/>
</dbReference>
<dbReference type="Proteomes" id="UP000050525">
    <property type="component" value="Unassembled WGS sequence"/>
</dbReference>
<keyword evidence="2" id="KW-1185">Reference proteome</keyword>
<protein>
    <submittedName>
        <fullName evidence="1">Uncharacterized protein</fullName>
    </submittedName>
</protein>
<proteinExistence type="predicted"/>
<organism evidence="1 2">
    <name type="scientific">Alligator mississippiensis</name>
    <name type="common">American alligator</name>
    <dbReference type="NCBI Taxonomy" id="8496"/>
    <lineage>
        <taxon>Eukaryota</taxon>
        <taxon>Metazoa</taxon>
        <taxon>Chordata</taxon>
        <taxon>Craniata</taxon>
        <taxon>Vertebrata</taxon>
        <taxon>Euteleostomi</taxon>
        <taxon>Archelosauria</taxon>
        <taxon>Archosauria</taxon>
        <taxon>Crocodylia</taxon>
        <taxon>Alligatoridae</taxon>
        <taxon>Alligatorinae</taxon>
        <taxon>Alligator</taxon>
    </lineage>
</organism>
<accession>A0A151PGF3</accession>
<evidence type="ECO:0000313" key="1">
    <source>
        <dbReference type="EMBL" id="KYO48110.1"/>
    </source>
</evidence>
<sequence>MLLGGGRLRGEREAVETWTRHSFQLPSSSVALHKLEAAPLPQLQVSTNASYSLDLKLLWESLEVQVGKARSLPHKCVPITLQVSINFSLIVGPQSLIVSPVHFPFMGVYNLWYGDTLYQVKRSGDLLHISGLVAGVTVLKERDLRDGKLHLISGRH</sequence>
<reference evidence="1 2" key="1">
    <citation type="journal article" date="2012" name="Genome Biol.">
        <title>Sequencing three crocodilian genomes to illuminate the evolution of archosaurs and amniotes.</title>
        <authorList>
            <person name="St John J.A."/>
            <person name="Braun E.L."/>
            <person name="Isberg S.R."/>
            <person name="Miles L.G."/>
            <person name="Chong A.Y."/>
            <person name="Gongora J."/>
            <person name="Dalzell P."/>
            <person name="Moran C."/>
            <person name="Bed'hom B."/>
            <person name="Abzhanov A."/>
            <person name="Burgess S.C."/>
            <person name="Cooksey A.M."/>
            <person name="Castoe T.A."/>
            <person name="Crawford N.G."/>
            <person name="Densmore L.D."/>
            <person name="Drew J.C."/>
            <person name="Edwards S.V."/>
            <person name="Faircloth B.C."/>
            <person name="Fujita M.K."/>
            <person name="Greenwold M.J."/>
            <person name="Hoffmann F.G."/>
            <person name="Howard J.M."/>
            <person name="Iguchi T."/>
            <person name="Janes D.E."/>
            <person name="Khan S.Y."/>
            <person name="Kohno S."/>
            <person name="de Koning A.J."/>
            <person name="Lance S.L."/>
            <person name="McCarthy F.M."/>
            <person name="McCormack J.E."/>
            <person name="Merchant M.E."/>
            <person name="Peterson D.G."/>
            <person name="Pollock D.D."/>
            <person name="Pourmand N."/>
            <person name="Raney B.J."/>
            <person name="Roessler K.A."/>
            <person name="Sanford J.R."/>
            <person name="Sawyer R.H."/>
            <person name="Schmidt C.J."/>
            <person name="Triplett E.W."/>
            <person name="Tuberville T.D."/>
            <person name="Venegas-Anaya M."/>
            <person name="Howard J.T."/>
            <person name="Jarvis E.D."/>
            <person name="Guillette L.J.Jr."/>
            <person name="Glenn T.C."/>
            <person name="Green R.E."/>
            <person name="Ray D.A."/>
        </authorList>
    </citation>
    <scope>NUCLEOTIDE SEQUENCE [LARGE SCALE GENOMIC DNA]</scope>
    <source>
        <strain evidence="1">KSC_2009_1</strain>
    </source>
</reference>
<comment type="caution">
    <text evidence="1">The sequence shown here is derived from an EMBL/GenBank/DDBJ whole genome shotgun (WGS) entry which is preliminary data.</text>
</comment>
<dbReference type="AlphaFoldDB" id="A0A151PGF3"/>
<evidence type="ECO:0000313" key="2">
    <source>
        <dbReference type="Proteomes" id="UP000050525"/>
    </source>
</evidence>